<dbReference type="AlphaFoldDB" id="A0A081C3K3"/>
<keyword evidence="2" id="KW-1185">Reference proteome</keyword>
<dbReference type="HOGENOM" id="CLU_2630947_0_0_0"/>
<evidence type="ECO:0000313" key="2">
    <source>
        <dbReference type="Proteomes" id="UP000030661"/>
    </source>
</evidence>
<sequence>MKFRFTNIKHDHRVCQEFGSLPIHIIITVISEEVITFQFFYRRPFSRSDALRRNVEYADLRQWMRSIQKERHHAGAW</sequence>
<dbReference type="EMBL" id="DF820469">
    <property type="protein sequence ID" value="GAK59158.1"/>
    <property type="molecule type" value="Genomic_DNA"/>
</dbReference>
<gene>
    <name evidence="1" type="ORF">U27_06134</name>
</gene>
<dbReference type="STRING" id="1499967.U27_06134"/>
<dbReference type="Proteomes" id="UP000030661">
    <property type="component" value="Unassembled WGS sequence"/>
</dbReference>
<evidence type="ECO:0000313" key="1">
    <source>
        <dbReference type="EMBL" id="GAK59158.1"/>
    </source>
</evidence>
<organism evidence="1">
    <name type="scientific">Vecturithrix granuli</name>
    <dbReference type="NCBI Taxonomy" id="1499967"/>
    <lineage>
        <taxon>Bacteria</taxon>
        <taxon>Candidatus Moduliflexota</taxon>
        <taxon>Candidatus Vecturitrichia</taxon>
        <taxon>Candidatus Vecturitrichales</taxon>
        <taxon>Candidatus Vecturitrichaceae</taxon>
        <taxon>Candidatus Vecturithrix</taxon>
    </lineage>
</organism>
<name>A0A081C3K3_VECG1</name>
<reference evidence="1" key="1">
    <citation type="journal article" date="2015" name="PeerJ">
        <title>First genomic representation of candidate bacterial phylum KSB3 points to enhanced environmental sensing as a trigger of wastewater bulking.</title>
        <authorList>
            <person name="Sekiguchi Y."/>
            <person name="Ohashi A."/>
            <person name="Parks D.H."/>
            <person name="Yamauchi T."/>
            <person name="Tyson G.W."/>
            <person name="Hugenholtz P."/>
        </authorList>
    </citation>
    <scope>NUCLEOTIDE SEQUENCE [LARGE SCALE GENOMIC DNA]</scope>
</reference>
<accession>A0A081C3K3</accession>
<protein>
    <submittedName>
        <fullName evidence="1">Uncharacterized protein</fullName>
    </submittedName>
</protein>
<proteinExistence type="predicted"/>